<feature type="signal peptide" evidence="1">
    <location>
        <begin position="1"/>
        <end position="22"/>
    </location>
</feature>
<reference evidence="2 3" key="1">
    <citation type="journal article" date="2017" name="Genome Announc.">
        <title>Genome sequence of the saprophytic ascomycete Epicoccum nigrum ICMP 19927 strain isolated from New Zealand.</title>
        <authorList>
            <person name="Fokin M."/>
            <person name="Fleetwood D."/>
            <person name="Weir B.S."/>
            <person name="Villas-Boas S.G."/>
        </authorList>
    </citation>
    <scope>NUCLEOTIDE SEQUENCE [LARGE SCALE GENOMIC DNA]</scope>
    <source>
        <strain evidence="2 3">ICMP 19927</strain>
    </source>
</reference>
<evidence type="ECO:0008006" key="4">
    <source>
        <dbReference type="Google" id="ProtNLM"/>
    </source>
</evidence>
<gene>
    <name evidence="2" type="ORF">B5807_06740</name>
</gene>
<evidence type="ECO:0000313" key="3">
    <source>
        <dbReference type="Proteomes" id="UP000193240"/>
    </source>
</evidence>
<keyword evidence="3" id="KW-1185">Reference proteome</keyword>
<proteinExistence type="predicted"/>
<feature type="chain" id="PRO_5010991456" description="Cyanovirin-N domain-containing protein" evidence="1">
    <location>
        <begin position="23"/>
        <end position="147"/>
    </location>
</feature>
<dbReference type="Proteomes" id="UP000193240">
    <property type="component" value="Unassembled WGS sequence"/>
</dbReference>
<evidence type="ECO:0000256" key="1">
    <source>
        <dbReference type="SAM" id="SignalP"/>
    </source>
</evidence>
<evidence type="ECO:0000313" key="2">
    <source>
        <dbReference type="EMBL" id="OSS48637.1"/>
    </source>
</evidence>
<sequence>MRFTTVQLVALAACLVPASGNAVPTNDDVLPRAAGDIHCTPHKTDGNAVLRAFDDMANLAIIRDCGNRRDHSVDVNAKGKLELSKDHKYKFYICNQHKNNRCMTLGSDKRKKLVEAKHKCGGKGFWIDDGSSWSYGGDPVEIKECGH</sequence>
<name>A0A1Y2LZM2_EPING</name>
<accession>A0A1Y2LZM2</accession>
<dbReference type="EMBL" id="KZ107845">
    <property type="protein sequence ID" value="OSS48637.1"/>
    <property type="molecule type" value="Genomic_DNA"/>
</dbReference>
<dbReference type="AlphaFoldDB" id="A0A1Y2LZM2"/>
<keyword evidence="1" id="KW-0732">Signal</keyword>
<organism evidence="2 3">
    <name type="scientific">Epicoccum nigrum</name>
    <name type="common">Soil fungus</name>
    <name type="synonym">Epicoccum purpurascens</name>
    <dbReference type="NCBI Taxonomy" id="105696"/>
    <lineage>
        <taxon>Eukaryota</taxon>
        <taxon>Fungi</taxon>
        <taxon>Dikarya</taxon>
        <taxon>Ascomycota</taxon>
        <taxon>Pezizomycotina</taxon>
        <taxon>Dothideomycetes</taxon>
        <taxon>Pleosporomycetidae</taxon>
        <taxon>Pleosporales</taxon>
        <taxon>Pleosporineae</taxon>
        <taxon>Didymellaceae</taxon>
        <taxon>Epicoccum</taxon>
    </lineage>
</organism>
<protein>
    <recommendedName>
        <fullName evidence="4">Cyanovirin-N domain-containing protein</fullName>
    </recommendedName>
</protein>
<dbReference type="InParanoid" id="A0A1Y2LZM2"/>